<evidence type="ECO:0000256" key="3">
    <source>
        <dbReference type="ARBA" id="ARBA00009381"/>
    </source>
</evidence>
<dbReference type="PRINTS" id="PR01210">
    <property type="entry name" value="GGTRANSPTASE"/>
</dbReference>
<dbReference type="EMBL" id="CP022315">
    <property type="protein sequence ID" value="ASK64139.1"/>
    <property type="molecule type" value="Genomic_DNA"/>
</dbReference>
<feature type="binding site" evidence="10">
    <location>
        <position position="488"/>
    </location>
    <ligand>
        <name>L-glutamate</name>
        <dbReference type="ChEBI" id="CHEBI:29985"/>
    </ligand>
</feature>
<comment type="catalytic activity">
    <reaction evidence="1 11">
        <text>an S-substituted glutathione + H2O = an S-substituted L-cysteinylglycine + L-glutamate</text>
        <dbReference type="Rhea" id="RHEA:59468"/>
        <dbReference type="ChEBI" id="CHEBI:15377"/>
        <dbReference type="ChEBI" id="CHEBI:29985"/>
        <dbReference type="ChEBI" id="CHEBI:90779"/>
        <dbReference type="ChEBI" id="CHEBI:143103"/>
        <dbReference type="EC" id="3.4.19.13"/>
    </reaction>
</comment>
<organism evidence="13 14">
    <name type="scientific">Virgibacillus phasianinus</name>
    <dbReference type="NCBI Taxonomy" id="2017483"/>
    <lineage>
        <taxon>Bacteria</taxon>
        <taxon>Bacillati</taxon>
        <taxon>Bacillota</taxon>
        <taxon>Bacilli</taxon>
        <taxon>Bacillales</taxon>
        <taxon>Bacillaceae</taxon>
        <taxon>Virgibacillus</taxon>
    </lineage>
</organism>
<dbReference type="UniPathway" id="UPA00204"/>
<keyword evidence="12" id="KW-0732">Signal</keyword>
<dbReference type="PROSITE" id="PS00462">
    <property type="entry name" value="G_GLU_TRANSPEPTIDASE"/>
    <property type="match status" value="1"/>
</dbReference>
<dbReference type="InterPro" id="IPR043137">
    <property type="entry name" value="GGT_ssub_C"/>
</dbReference>
<dbReference type="AlphaFoldDB" id="A0A220U7M3"/>
<reference evidence="13 14" key="1">
    <citation type="submission" date="2017-07" db="EMBL/GenBank/DDBJ databases">
        <title>Virgibacillus sp. LM2416.</title>
        <authorList>
            <person name="Tak E.J."/>
            <person name="Bae J.-W."/>
        </authorList>
    </citation>
    <scope>NUCLEOTIDE SEQUENCE [LARGE SCALE GENOMIC DNA]</scope>
    <source>
        <strain evidence="13 14">LM2416</strain>
    </source>
</reference>
<evidence type="ECO:0000256" key="11">
    <source>
        <dbReference type="RuleBase" id="RU368036"/>
    </source>
</evidence>
<evidence type="ECO:0000256" key="9">
    <source>
        <dbReference type="PIRSR" id="PIRSR600101-1"/>
    </source>
</evidence>
<dbReference type="GO" id="GO:0036374">
    <property type="term" value="F:glutathione hydrolase activity"/>
    <property type="evidence" value="ECO:0007669"/>
    <property type="project" value="UniProtKB-UniRule"/>
</dbReference>
<feature type="active site" description="Nucleophile" evidence="9">
    <location>
        <position position="404"/>
    </location>
</feature>
<feature type="binding site" evidence="10">
    <location>
        <begin position="465"/>
        <end position="466"/>
    </location>
    <ligand>
        <name>L-glutamate</name>
        <dbReference type="ChEBI" id="CHEBI:29985"/>
    </ligand>
</feature>
<comment type="pathway">
    <text evidence="11">Sulfur metabolism; glutathione metabolism.</text>
</comment>
<evidence type="ECO:0000256" key="12">
    <source>
        <dbReference type="SAM" id="SignalP"/>
    </source>
</evidence>
<dbReference type="PANTHER" id="PTHR43199">
    <property type="entry name" value="GLUTATHIONE HYDROLASE"/>
    <property type="match status" value="1"/>
</dbReference>
<dbReference type="InterPro" id="IPR000101">
    <property type="entry name" value="GGT_peptidase"/>
</dbReference>
<dbReference type="PANTHER" id="PTHR43199:SF1">
    <property type="entry name" value="GLUTATHIONE HYDROLASE PROENZYME"/>
    <property type="match status" value="1"/>
</dbReference>
<dbReference type="InterPro" id="IPR029055">
    <property type="entry name" value="Ntn_hydrolases_N"/>
</dbReference>
<comment type="PTM">
    <text evidence="11">Cleaved by autocatalysis into a large and a small subunit.</text>
</comment>
<dbReference type="InterPro" id="IPR051792">
    <property type="entry name" value="GGT_bact"/>
</dbReference>
<evidence type="ECO:0000256" key="7">
    <source>
        <dbReference type="ARBA" id="ARBA00023315"/>
    </source>
</evidence>
<keyword evidence="6 11" id="KW-0865">Zymogen</keyword>
<dbReference type="Proteomes" id="UP000198312">
    <property type="component" value="Chromosome"/>
</dbReference>
<keyword evidence="7 11" id="KW-0012">Acyltransferase</keyword>
<feature type="signal peptide" evidence="12">
    <location>
        <begin position="1"/>
        <end position="26"/>
    </location>
</feature>
<dbReference type="InterPro" id="IPR055262">
    <property type="entry name" value="GGT_CS"/>
</dbReference>
<comment type="catalytic activity">
    <reaction evidence="8 11">
        <text>an N-terminal (5-L-glutamyl)-[peptide] + an alpha-amino acid = 5-L-glutamyl amino acid + an N-terminal L-alpha-aminoacyl-[peptide]</text>
        <dbReference type="Rhea" id="RHEA:23904"/>
        <dbReference type="Rhea" id="RHEA-COMP:9780"/>
        <dbReference type="Rhea" id="RHEA-COMP:9795"/>
        <dbReference type="ChEBI" id="CHEBI:77644"/>
        <dbReference type="ChEBI" id="CHEBI:78597"/>
        <dbReference type="ChEBI" id="CHEBI:78599"/>
        <dbReference type="ChEBI" id="CHEBI:78608"/>
        <dbReference type="EC" id="2.3.2.2"/>
    </reaction>
</comment>
<evidence type="ECO:0000256" key="6">
    <source>
        <dbReference type="ARBA" id="ARBA00023145"/>
    </source>
</evidence>
<dbReference type="RefSeq" id="WP_089063397.1">
    <property type="nucleotide sequence ID" value="NZ_CP022315.1"/>
</dbReference>
<dbReference type="EC" id="3.4.19.13" evidence="11"/>
<protein>
    <recommendedName>
        <fullName evidence="11">Glutathione hydrolase proenzyme</fullName>
        <ecNumber evidence="11">2.3.2.2</ecNumber>
        <ecNumber evidence="11">3.4.19.13</ecNumber>
    </recommendedName>
    <component>
        <recommendedName>
            <fullName evidence="11">Glutathione hydrolase large chain</fullName>
        </recommendedName>
    </component>
    <component>
        <recommendedName>
            <fullName evidence="11">Glutathione hydrolase small chain</fullName>
        </recommendedName>
    </component>
</protein>
<evidence type="ECO:0000256" key="10">
    <source>
        <dbReference type="PIRSR" id="PIRSR600101-2"/>
    </source>
</evidence>
<keyword evidence="14" id="KW-1185">Reference proteome</keyword>
<dbReference type="InterPro" id="IPR043138">
    <property type="entry name" value="GGT_lsub"/>
</dbReference>
<feature type="binding site" evidence="10">
    <location>
        <position position="115"/>
    </location>
    <ligand>
        <name>L-glutamate</name>
        <dbReference type="ChEBI" id="CHEBI:29985"/>
    </ligand>
</feature>
<dbReference type="GO" id="GO:0103068">
    <property type="term" value="F:leukotriene C4 gamma-glutamyl transferase activity"/>
    <property type="evidence" value="ECO:0007669"/>
    <property type="project" value="UniProtKB-EC"/>
</dbReference>
<keyword evidence="5 11" id="KW-0378">Hydrolase</keyword>
<comment type="similarity">
    <text evidence="3 11">Belongs to the gamma-glutamyltransferase family.</text>
</comment>
<dbReference type="NCBIfam" id="TIGR00066">
    <property type="entry name" value="g_glut_trans"/>
    <property type="match status" value="1"/>
</dbReference>
<keyword evidence="4 11" id="KW-0808">Transferase</keyword>
<dbReference type="KEGG" id="vil:CFK37_19270"/>
<dbReference type="Pfam" id="PF01019">
    <property type="entry name" value="G_glu_transpept"/>
    <property type="match status" value="1"/>
</dbReference>
<dbReference type="Gene3D" id="3.60.20.40">
    <property type="match status" value="1"/>
</dbReference>
<feature type="chain" id="PRO_5038619285" description="Glutathione hydrolase proenzyme" evidence="12">
    <location>
        <begin position="27"/>
        <end position="594"/>
    </location>
</feature>
<comment type="subunit">
    <text evidence="11">This enzyme consists of two polypeptide chains, which are synthesized in precursor form from a single polypeptide.</text>
</comment>
<sequence>MRNYLKVISVLLALCLLLSINIPAIHADGHGKPPKDDLPKYQVDVGTKGMVATSHPEATKIGAEVLKQGGNAVDAAIAIQFALNVSEPMMSGVGGGGFMMVYDAEKDKTVIIDSREKASSGAEPDMFLNENGEPIPFDERVMMGDAVGIPGTLKGLETAYEKWGTFSWKKLVKPAEKLAKHGVEVNWVLADAIQDNQEKLSKSAAKEVFLPDGTPLQEGDMLIQRDLAKTLKMIEKNKSDALYEGPVAEALASTVQSFGGTITTADLDNYDVTIDQPLMGTYRGYKLATMPPPSSGGLTVLQILNLLESYDLKQYGPRSPEKYNLLAEAMHLAYADRGAYIGDPKFVNVPMEGMLDEDYINLRSQLIELGKANKNVEPGNPWAYQEGENPGYVEQPNDKKTGQTTHFSVADQWGNLVSYTTTIEQEFGTGIMVPGYGFMLNNEMTDFDAIPGGANQVKPGKRPMSSMSPTIVFDQNGEPFMTVGSPGGKTIITSVAQTIINVIDYGMTPKQAIEEPRIYSPDYPDIRWEEGVPEETRHQLEQLGYKFDEEPRDIGNVQMIRIHPNFFLGAADSTRQGRALGIDYVKGGHGPKNK</sequence>
<proteinExistence type="inferred from homology"/>
<gene>
    <name evidence="13" type="primary">ggt</name>
    <name evidence="13" type="ORF">CFK37_19270</name>
</gene>
<evidence type="ECO:0000256" key="8">
    <source>
        <dbReference type="ARBA" id="ARBA00047417"/>
    </source>
</evidence>
<accession>A0A220U7M3</accession>
<evidence type="ECO:0000256" key="5">
    <source>
        <dbReference type="ARBA" id="ARBA00022801"/>
    </source>
</evidence>
<keyword evidence="11" id="KW-0317">Glutathione biosynthesis</keyword>
<dbReference type="EC" id="2.3.2.2" evidence="11"/>
<evidence type="ECO:0000256" key="4">
    <source>
        <dbReference type="ARBA" id="ARBA00022679"/>
    </source>
</evidence>
<evidence type="ECO:0000256" key="2">
    <source>
        <dbReference type="ARBA" id="ARBA00001089"/>
    </source>
</evidence>
<dbReference type="GO" id="GO:0006750">
    <property type="term" value="P:glutathione biosynthetic process"/>
    <property type="evidence" value="ECO:0007669"/>
    <property type="project" value="UniProtKB-KW"/>
</dbReference>
<evidence type="ECO:0000313" key="14">
    <source>
        <dbReference type="Proteomes" id="UP000198312"/>
    </source>
</evidence>
<feature type="binding site" evidence="10">
    <location>
        <position position="446"/>
    </location>
    <ligand>
        <name>L-glutamate</name>
        <dbReference type="ChEBI" id="CHEBI:29985"/>
    </ligand>
</feature>
<evidence type="ECO:0000313" key="13">
    <source>
        <dbReference type="EMBL" id="ASK64139.1"/>
    </source>
</evidence>
<evidence type="ECO:0000256" key="1">
    <source>
        <dbReference type="ARBA" id="ARBA00001049"/>
    </source>
</evidence>
<comment type="catalytic activity">
    <reaction evidence="2 11">
        <text>glutathione + H2O = L-cysteinylglycine + L-glutamate</text>
        <dbReference type="Rhea" id="RHEA:28807"/>
        <dbReference type="ChEBI" id="CHEBI:15377"/>
        <dbReference type="ChEBI" id="CHEBI:29985"/>
        <dbReference type="ChEBI" id="CHEBI:57925"/>
        <dbReference type="ChEBI" id="CHEBI:61694"/>
        <dbReference type="EC" id="3.4.19.13"/>
    </reaction>
</comment>
<dbReference type="GO" id="GO:0006751">
    <property type="term" value="P:glutathione catabolic process"/>
    <property type="evidence" value="ECO:0007669"/>
    <property type="project" value="UniProtKB-UniRule"/>
</dbReference>
<dbReference type="OrthoDB" id="9781342at2"/>
<dbReference type="SUPFAM" id="SSF56235">
    <property type="entry name" value="N-terminal nucleophile aminohydrolases (Ntn hydrolases)"/>
    <property type="match status" value="1"/>
</dbReference>
<dbReference type="Gene3D" id="1.10.246.130">
    <property type="match status" value="1"/>
</dbReference>
<name>A0A220U7M3_9BACI</name>